<dbReference type="Pfam" id="PF00440">
    <property type="entry name" value="TetR_N"/>
    <property type="match status" value="1"/>
</dbReference>
<dbReference type="PRINTS" id="PR00455">
    <property type="entry name" value="HTHTETR"/>
</dbReference>
<dbReference type="InterPro" id="IPR050109">
    <property type="entry name" value="HTH-type_TetR-like_transc_reg"/>
</dbReference>
<dbReference type="AlphaFoldDB" id="A0A926P596"/>
<reference evidence="4" key="1">
    <citation type="submission" date="2020-05" db="EMBL/GenBank/DDBJ databases">
        <title>Identification of trans-AT polyketide cluster in two marine bacteria, producers of a novel glutaramide-containing polyketide sesbanimide D and analogs.</title>
        <authorList>
            <person name="Kacar D."/>
            <person name="Rodriguez P."/>
            <person name="Canedo L."/>
            <person name="Gonzalez E."/>
            <person name="Galan B."/>
            <person name="De La Calle F."/>
            <person name="Garcia J.L."/>
        </authorList>
    </citation>
    <scope>NUCLEOTIDE SEQUENCE</scope>
    <source>
        <strain evidence="4">PHM038</strain>
    </source>
</reference>
<gene>
    <name evidence="4" type="ORF">HK439_14640</name>
</gene>
<evidence type="ECO:0000256" key="1">
    <source>
        <dbReference type="ARBA" id="ARBA00023125"/>
    </source>
</evidence>
<dbReference type="GO" id="GO:0003700">
    <property type="term" value="F:DNA-binding transcription factor activity"/>
    <property type="evidence" value="ECO:0007669"/>
    <property type="project" value="TreeGrafter"/>
</dbReference>
<dbReference type="PANTHER" id="PTHR30055:SF226">
    <property type="entry name" value="HTH-TYPE TRANSCRIPTIONAL REGULATOR PKSA"/>
    <property type="match status" value="1"/>
</dbReference>
<evidence type="ECO:0000259" key="3">
    <source>
        <dbReference type="PROSITE" id="PS50977"/>
    </source>
</evidence>
<feature type="domain" description="HTH tetR-type" evidence="3">
    <location>
        <begin position="9"/>
        <end position="69"/>
    </location>
</feature>
<dbReference type="Proteomes" id="UP000598467">
    <property type="component" value="Unassembled WGS sequence"/>
</dbReference>
<accession>A0A926P596</accession>
<protein>
    <submittedName>
        <fullName evidence="4">TetR/AcrR family transcriptional regulator</fullName>
    </submittedName>
</protein>
<dbReference type="PANTHER" id="PTHR30055">
    <property type="entry name" value="HTH-TYPE TRANSCRIPTIONAL REGULATOR RUTR"/>
    <property type="match status" value="1"/>
</dbReference>
<sequence>MRDRAKSQEETRKKIVEAAMHLHEEVGPRATTISAIAERAGVQRLTVYRHFPDETAVFQACTSHWLSLNPPPDPGDWADIADARSRFKAAISAFYGYYSRTDRMWTAAYRDVDEVPALQQPMAEIAAFLKSVGDDLIAALDPKGSNPALAATVRHGLQFATWADLESQGLSEKEKAGLVMDWLTGTERN</sequence>
<dbReference type="EMBL" id="JABFCZ010000015">
    <property type="protein sequence ID" value="MBD1547502.1"/>
    <property type="molecule type" value="Genomic_DNA"/>
</dbReference>
<comment type="caution">
    <text evidence="4">The sequence shown here is derived from an EMBL/GenBank/DDBJ whole genome shotgun (WGS) entry which is preliminary data.</text>
</comment>
<evidence type="ECO:0000313" key="5">
    <source>
        <dbReference type="Proteomes" id="UP000598467"/>
    </source>
</evidence>
<proteinExistence type="predicted"/>
<dbReference type="PROSITE" id="PS50977">
    <property type="entry name" value="HTH_TETR_2"/>
    <property type="match status" value="1"/>
</dbReference>
<dbReference type="InterPro" id="IPR001647">
    <property type="entry name" value="HTH_TetR"/>
</dbReference>
<evidence type="ECO:0000256" key="2">
    <source>
        <dbReference type="PROSITE-ProRule" id="PRU00335"/>
    </source>
</evidence>
<name>A0A926P596_9HYPH</name>
<feature type="DNA-binding region" description="H-T-H motif" evidence="2">
    <location>
        <begin position="32"/>
        <end position="51"/>
    </location>
</feature>
<evidence type="ECO:0000313" key="4">
    <source>
        <dbReference type="EMBL" id="MBD1547502.1"/>
    </source>
</evidence>
<dbReference type="Gene3D" id="1.10.357.10">
    <property type="entry name" value="Tetracycline Repressor, domain 2"/>
    <property type="match status" value="1"/>
</dbReference>
<organism evidence="4 5">
    <name type="scientific">Roseibium aggregatum</name>
    <dbReference type="NCBI Taxonomy" id="187304"/>
    <lineage>
        <taxon>Bacteria</taxon>
        <taxon>Pseudomonadati</taxon>
        <taxon>Pseudomonadota</taxon>
        <taxon>Alphaproteobacteria</taxon>
        <taxon>Hyphomicrobiales</taxon>
        <taxon>Stappiaceae</taxon>
        <taxon>Roseibium</taxon>
    </lineage>
</organism>
<keyword evidence="1 2" id="KW-0238">DNA-binding</keyword>
<dbReference type="GO" id="GO:0000976">
    <property type="term" value="F:transcription cis-regulatory region binding"/>
    <property type="evidence" value="ECO:0007669"/>
    <property type="project" value="TreeGrafter"/>
</dbReference>
<dbReference type="SUPFAM" id="SSF46689">
    <property type="entry name" value="Homeodomain-like"/>
    <property type="match status" value="1"/>
</dbReference>
<dbReference type="InterPro" id="IPR009057">
    <property type="entry name" value="Homeodomain-like_sf"/>
</dbReference>